<feature type="compositionally biased region" description="Low complexity" evidence="1">
    <location>
        <begin position="1"/>
        <end position="17"/>
    </location>
</feature>
<protein>
    <submittedName>
        <fullName evidence="2">DNA mismatch repair protein</fullName>
    </submittedName>
</protein>
<dbReference type="Gene3D" id="3.30.565.10">
    <property type="entry name" value="Histidine kinase-like ATPase, C-terminal domain"/>
    <property type="match status" value="1"/>
</dbReference>
<proteinExistence type="predicted"/>
<evidence type="ECO:0000256" key="1">
    <source>
        <dbReference type="SAM" id="MobiDB-lite"/>
    </source>
</evidence>
<feature type="region of interest" description="Disordered" evidence="1">
    <location>
        <begin position="412"/>
        <end position="506"/>
    </location>
</feature>
<dbReference type="AlphaFoldDB" id="A0A518ELU3"/>
<sequence>MASSSRKAGSKKSSAGEGSRRVKLRPQDPFDLIRLLARSQSDPRKALAELVQNSLDAGARRIEIQWFNDRGRRALSIWDDGAGVFPDLDRSEALRRIAQTIGHSHKRDLTPSQRREELILGKYGIGLIGFWSVGEVLEMRSRVGGEATYVLRMQEEREQGEVFASRSRRLDETDTFTEVTIRQLHETVLNKIKPARLQAFLATELRGQLLDRRATVRIRDRISRGRARKEFLVQPQPYLGRPIEGLSELEVPGYESARLELYLISPEEDRRGTVVLSCGGTVVLDDIAEIDGVDALRKPWTSGRFEGVIDFPDLHVAPASRRGFSYDEPVAAFLAQLSKLESDLALRVESESERRAALRNQQVARQIRKAFASVAEALPDYDFFDVQASLRGDGAGAGTASGAGLASWLDGAAESAGEGDDPEGVGVGSNPPTPIDESREARPPSVGELPSTEEGASESAGAARKSAGSTDLGGSSAGSASGKSPASSSGEAPEPQHLFPPGPLASIKLRPARIRLTASEERQLSVTALDADGRTPEGEIEYRWRVEGVGQLDAHEGSQVTFKAPDRLPEETRGSIVVSARTGEGADAFGCEAQCSVTVTPPDISARIQGIPEPHPVAAPGESWRSRFVGGRWEFNESHRDFLAVSDVEAQRVRYLIHLFVKEVVLRNFGRPGDAEVLERMVEVLTRL</sequence>
<reference evidence="2 3" key="1">
    <citation type="submission" date="2019-02" db="EMBL/GenBank/DDBJ databases">
        <title>Deep-cultivation of Planctomycetes and their phenomic and genomic characterization uncovers novel biology.</title>
        <authorList>
            <person name="Wiegand S."/>
            <person name="Jogler M."/>
            <person name="Boedeker C."/>
            <person name="Pinto D."/>
            <person name="Vollmers J."/>
            <person name="Rivas-Marin E."/>
            <person name="Kohn T."/>
            <person name="Peeters S.H."/>
            <person name="Heuer A."/>
            <person name="Rast P."/>
            <person name="Oberbeckmann S."/>
            <person name="Bunk B."/>
            <person name="Jeske O."/>
            <person name="Meyerdierks A."/>
            <person name="Storesund J.E."/>
            <person name="Kallscheuer N."/>
            <person name="Luecker S."/>
            <person name="Lage O.M."/>
            <person name="Pohl T."/>
            <person name="Merkel B.J."/>
            <person name="Hornburger P."/>
            <person name="Mueller R.-W."/>
            <person name="Bruemmer F."/>
            <person name="Labrenz M."/>
            <person name="Spormann A.M."/>
            <person name="Op den Camp H."/>
            <person name="Overmann J."/>
            <person name="Amann R."/>
            <person name="Jetten M.S.M."/>
            <person name="Mascher T."/>
            <person name="Medema M.H."/>
            <person name="Devos D.P."/>
            <person name="Kaster A.-K."/>
            <person name="Ovreas L."/>
            <person name="Rohde M."/>
            <person name="Galperin M.Y."/>
            <person name="Jogler C."/>
        </authorList>
    </citation>
    <scope>NUCLEOTIDE SEQUENCE [LARGE SCALE GENOMIC DNA]</scope>
    <source>
        <strain evidence="2 3">Poly30</strain>
    </source>
</reference>
<dbReference type="Proteomes" id="UP000320390">
    <property type="component" value="Chromosome"/>
</dbReference>
<dbReference type="RefSeq" id="WP_145194487.1">
    <property type="nucleotide sequence ID" value="NZ_CP036434.1"/>
</dbReference>
<dbReference type="EMBL" id="CP036434">
    <property type="protein sequence ID" value="QDV05064.1"/>
    <property type="molecule type" value="Genomic_DNA"/>
</dbReference>
<name>A0A518ELU3_9BACT</name>
<feature type="region of interest" description="Disordered" evidence="1">
    <location>
        <begin position="1"/>
        <end position="25"/>
    </location>
</feature>
<keyword evidence="3" id="KW-1185">Reference proteome</keyword>
<organism evidence="2 3">
    <name type="scientific">Saltatorellus ferox</name>
    <dbReference type="NCBI Taxonomy" id="2528018"/>
    <lineage>
        <taxon>Bacteria</taxon>
        <taxon>Pseudomonadati</taxon>
        <taxon>Planctomycetota</taxon>
        <taxon>Planctomycetia</taxon>
        <taxon>Planctomycetia incertae sedis</taxon>
        <taxon>Saltatorellus</taxon>
    </lineage>
</organism>
<dbReference type="SUPFAM" id="SSF55874">
    <property type="entry name" value="ATPase domain of HSP90 chaperone/DNA topoisomerase II/histidine kinase"/>
    <property type="match status" value="1"/>
</dbReference>
<gene>
    <name evidence="2" type="ORF">Poly30_05590</name>
</gene>
<dbReference type="OrthoDB" id="5096633at2"/>
<evidence type="ECO:0000313" key="2">
    <source>
        <dbReference type="EMBL" id="QDV05064.1"/>
    </source>
</evidence>
<dbReference type="Pfam" id="PF13589">
    <property type="entry name" value="HATPase_c_3"/>
    <property type="match status" value="1"/>
</dbReference>
<feature type="compositionally biased region" description="Low complexity" evidence="1">
    <location>
        <begin position="452"/>
        <end position="492"/>
    </location>
</feature>
<accession>A0A518ELU3</accession>
<evidence type="ECO:0000313" key="3">
    <source>
        <dbReference type="Proteomes" id="UP000320390"/>
    </source>
</evidence>
<dbReference type="InterPro" id="IPR036890">
    <property type="entry name" value="HATPase_C_sf"/>
</dbReference>